<dbReference type="InterPro" id="IPR003033">
    <property type="entry name" value="SCP2_sterol-bd_dom"/>
</dbReference>
<feature type="region of interest" description="Disordered" evidence="4">
    <location>
        <begin position="1"/>
        <end position="26"/>
    </location>
</feature>
<sequence length="124" mass="13779">MSTQIVTKKRELPGSDPELKDKPRPPLKLCSGAVGKTLRIVKNALSDDVGKVIQAIDLFELSGEDGRCIEEYVTNGFGNMFSGQLKVTMAFMSRKMKVKGNVALEIELEKLINQITPHCEEKEK</sequence>
<organism evidence="6 7">
    <name type="scientific">Galemys pyrenaicus</name>
    <name type="common">Iberian desman</name>
    <name type="synonym">Pyrenean desman</name>
    <dbReference type="NCBI Taxonomy" id="202257"/>
    <lineage>
        <taxon>Eukaryota</taxon>
        <taxon>Metazoa</taxon>
        <taxon>Chordata</taxon>
        <taxon>Craniata</taxon>
        <taxon>Vertebrata</taxon>
        <taxon>Euteleostomi</taxon>
        <taxon>Mammalia</taxon>
        <taxon>Eutheria</taxon>
        <taxon>Laurasiatheria</taxon>
        <taxon>Eulipotyphla</taxon>
        <taxon>Talpidae</taxon>
        <taxon>Galemys</taxon>
    </lineage>
</organism>
<evidence type="ECO:0000313" key="6">
    <source>
        <dbReference type="EMBL" id="KAG8508739.1"/>
    </source>
</evidence>
<protein>
    <submittedName>
        <fullName evidence="6">Hydroxysteroid dehydrogenase-like protein 2</fullName>
    </submittedName>
</protein>
<dbReference type="InterPro" id="IPR051935">
    <property type="entry name" value="HSDL2"/>
</dbReference>
<feature type="non-terminal residue" evidence="6">
    <location>
        <position position="1"/>
    </location>
</feature>
<keyword evidence="7" id="KW-1185">Reference proteome</keyword>
<dbReference type="AlphaFoldDB" id="A0A8J5ZSB9"/>
<dbReference type="OrthoDB" id="5327538at2759"/>
<accession>A0A8J5ZSB9</accession>
<proteinExistence type="inferred from homology"/>
<gene>
    <name evidence="6" type="ORF">J0S82_010231</name>
</gene>
<dbReference type="PANTHER" id="PTHR42808">
    <property type="entry name" value="HYDROXYSTEROID DEHYDROGENASE-LIKE PROTEIN 2"/>
    <property type="match status" value="1"/>
</dbReference>
<dbReference type="InterPro" id="IPR036527">
    <property type="entry name" value="SCP2_sterol-bd_dom_sf"/>
</dbReference>
<dbReference type="EMBL" id="JAGFMF010012000">
    <property type="protein sequence ID" value="KAG8508739.1"/>
    <property type="molecule type" value="Genomic_DNA"/>
</dbReference>
<evidence type="ECO:0000256" key="2">
    <source>
        <dbReference type="ARBA" id="ARBA00022857"/>
    </source>
</evidence>
<evidence type="ECO:0000259" key="5">
    <source>
        <dbReference type="Pfam" id="PF02036"/>
    </source>
</evidence>
<name>A0A8J5ZSB9_GALPY</name>
<dbReference type="GO" id="GO:0005739">
    <property type="term" value="C:mitochondrion"/>
    <property type="evidence" value="ECO:0007669"/>
    <property type="project" value="TreeGrafter"/>
</dbReference>
<evidence type="ECO:0000256" key="1">
    <source>
        <dbReference type="ARBA" id="ARBA00006484"/>
    </source>
</evidence>
<reference evidence="6" key="1">
    <citation type="journal article" date="2021" name="Evol. Appl.">
        <title>The genome of the Pyrenean desman and the effects of bottlenecks and inbreeding on the genomic landscape of an endangered species.</title>
        <authorList>
            <person name="Escoda L."/>
            <person name="Castresana J."/>
        </authorList>
    </citation>
    <scope>NUCLEOTIDE SEQUENCE</scope>
    <source>
        <strain evidence="6">IBE-C5619</strain>
    </source>
</reference>
<dbReference type="PANTHER" id="PTHR42808:SF3">
    <property type="entry name" value="HYDROXYSTEROID DEHYDROGENASE-LIKE PROTEIN 2"/>
    <property type="match status" value="1"/>
</dbReference>
<comment type="caution">
    <text evidence="6">The sequence shown here is derived from an EMBL/GenBank/DDBJ whole genome shotgun (WGS) entry which is preliminary data.</text>
</comment>
<evidence type="ECO:0000256" key="3">
    <source>
        <dbReference type="ARBA" id="ARBA00023002"/>
    </source>
</evidence>
<dbReference type="Pfam" id="PF02036">
    <property type="entry name" value="SCP2"/>
    <property type="match status" value="1"/>
</dbReference>
<dbReference type="Proteomes" id="UP000700334">
    <property type="component" value="Unassembled WGS sequence"/>
</dbReference>
<comment type="similarity">
    <text evidence="1">Belongs to the short-chain dehydrogenases/reductases (SDR) family.</text>
</comment>
<feature type="domain" description="SCP2" evidence="5">
    <location>
        <begin position="76"/>
        <end position="112"/>
    </location>
</feature>
<evidence type="ECO:0000313" key="7">
    <source>
        <dbReference type="Proteomes" id="UP000700334"/>
    </source>
</evidence>
<dbReference type="Gene3D" id="3.30.1050.10">
    <property type="entry name" value="SCP2 sterol-binding domain"/>
    <property type="match status" value="1"/>
</dbReference>
<keyword evidence="2" id="KW-0521">NADP</keyword>
<feature type="compositionally biased region" description="Basic and acidic residues" evidence="4">
    <location>
        <begin position="8"/>
        <end position="24"/>
    </location>
</feature>
<evidence type="ECO:0000256" key="4">
    <source>
        <dbReference type="SAM" id="MobiDB-lite"/>
    </source>
</evidence>
<dbReference type="GO" id="GO:0016491">
    <property type="term" value="F:oxidoreductase activity"/>
    <property type="evidence" value="ECO:0007669"/>
    <property type="project" value="UniProtKB-KW"/>
</dbReference>
<keyword evidence="3" id="KW-0560">Oxidoreductase</keyword>
<dbReference type="SUPFAM" id="SSF55718">
    <property type="entry name" value="SCP-like"/>
    <property type="match status" value="1"/>
</dbReference>